<proteinExistence type="predicted"/>
<reference evidence="1 2" key="1">
    <citation type="submission" date="2021-02" db="EMBL/GenBank/DDBJ databases">
        <title>Streptomyces spirodelae sp. nov., isolated from duckweed.</title>
        <authorList>
            <person name="Saimee Y."/>
            <person name="Duangmal K."/>
        </authorList>
    </citation>
    <scope>NUCLEOTIDE SEQUENCE [LARGE SCALE GENOMIC DNA]</scope>
    <source>
        <strain evidence="1 2">DSM 42105</strain>
    </source>
</reference>
<organism evidence="1 2">
    <name type="scientific">Streptomyces smyrnaeus</name>
    <dbReference type="NCBI Taxonomy" id="1387713"/>
    <lineage>
        <taxon>Bacteria</taxon>
        <taxon>Bacillati</taxon>
        <taxon>Actinomycetota</taxon>
        <taxon>Actinomycetes</taxon>
        <taxon>Kitasatosporales</taxon>
        <taxon>Streptomycetaceae</taxon>
        <taxon>Streptomyces</taxon>
    </lineage>
</organism>
<evidence type="ECO:0000313" key="1">
    <source>
        <dbReference type="EMBL" id="MBO8202669.1"/>
    </source>
</evidence>
<dbReference type="GeneID" id="96263038"/>
<evidence type="ECO:0000313" key="2">
    <source>
        <dbReference type="Proteomes" id="UP000721954"/>
    </source>
</evidence>
<sequence length="52" mass="5845">MPAKDAFCTYLVDWVATKTRWKLAVDQTEKKALQARATECPLTTRVSTEIAS</sequence>
<dbReference type="Proteomes" id="UP000721954">
    <property type="component" value="Unassembled WGS sequence"/>
</dbReference>
<name>A0ABS3Y4T1_9ACTN</name>
<protein>
    <submittedName>
        <fullName evidence="1">Uncharacterized protein</fullName>
    </submittedName>
</protein>
<accession>A0ABS3Y4T1</accession>
<dbReference type="EMBL" id="JAFFZM010000027">
    <property type="protein sequence ID" value="MBO8202669.1"/>
    <property type="molecule type" value="Genomic_DNA"/>
</dbReference>
<gene>
    <name evidence="1" type="ORF">JW613_30965</name>
</gene>
<dbReference type="RefSeq" id="WP_209214189.1">
    <property type="nucleotide sequence ID" value="NZ_JAFFZM010000027.1"/>
</dbReference>
<comment type="caution">
    <text evidence="1">The sequence shown here is derived from an EMBL/GenBank/DDBJ whole genome shotgun (WGS) entry which is preliminary data.</text>
</comment>
<keyword evidence="2" id="KW-1185">Reference proteome</keyword>